<accession>A0AAE0F1B6</accession>
<dbReference type="AlphaFoldDB" id="A0AAE0F1B6"/>
<evidence type="ECO:0000313" key="2">
    <source>
        <dbReference type="Proteomes" id="UP001190700"/>
    </source>
</evidence>
<sequence>MRFNFPQILARVFARGRCGGPRERSAHSVAVDNVLDRLSKYHCDVDKLAESIQSNLPKLKCQRGCAGCCIDDLRVLPVEAALIARTKLSPPVLTSAQAPPKEPALSDFFVRGDRGRCAFLNQDDACSIYAVRPLVCRVHGLPLRWREDDPPAEELLAEAGINPETLKLNGWEYRDICELNENLVEIETLPPAGCWDTDSHDRQLERFQVEFDEARQQAQDEIFGHQDDVGTTTSVLDELASTDGEIPLSELYHFLVHRDGIDHQGR</sequence>
<proteinExistence type="predicted"/>
<organism evidence="1 2">
    <name type="scientific">Cymbomonas tetramitiformis</name>
    <dbReference type="NCBI Taxonomy" id="36881"/>
    <lineage>
        <taxon>Eukaryota</taxon>
        <taxon>Viridiplantae</taxon>
        <taxon>Chlorophyta</taxon>
        <taxon>Pyramimonadophyceae</taxon>
        <taxon>Pyramimonadales</taxon>
        <taxon>Pyramimonadaceae</taxon>
        <taxon>Cymbomonas</taxon>
    </lineage>
</organism>
<name>A0AAE0F1B6_9CHLO</name>
<reference evidence="1 2" key="1">
    <citation type="journal article" date="2015" name="Genome Biol. Evol.">
        <title>Comparative Genomics of a Bacterivorous Green Alga Reveals Evolutionary Causalities and Consequences of Phago-Mixotrophic Mode of Nutrition.</title>
        <authorList>
            <person name="Burns J.A."/>
            <person name="Paasch A."/>
            <person name="Narechania A."/>
            <person name="Kim E."/>
        </authorList>
    </citation>
    <scope>NUCLEOTIDE SEQUENCE [LARGE SCALE GENOMIC DNA]</scope>
    <source>
        <strain evidence="1 2">PLY_AMNH</strain>
    </source>
</reference>
<dbReference type="Pfam" id="PF03692">
    <property type="entry name" value="CxxCxxCC"/>
    <property type="match status" value="1"/>
</dbReference>
<dbReference type="EMBL" id="LGRX02028583">
    <property type="protein sequence ID" value="KAK3247884.1"/>
    <property type="molecule type" value="Genomic_DNA"/>
</dbReference>
<evidence type="ECO:0000313" key="1">
    <source>
        <dbReference type="EMBL" id="KAK3247884.1"/>
    </source>
</evidence>
<keyword evidence="2" id="KW-1185">Reference proteome</keyword>
<dbReference type="InterPro" id="IPR005358">
    <property type="entry name" value="Puta_zinc/iron-chelating_dom"/>
</dbReference>
<gene>
    <name evidence="1" type="ORF">CYMTET_42631</name>
</gene>
<comment type="caution">
    <text evidence="1">The sequence shown here is derived from an EMBL/GenBank/DDBJ whole genome shotgun (WGS) entry which is preliminary data.</text>
</comment>
<protein>
    <recommendedName>
        <fullName evidence="3">YkgJ family cysteine cluster protein</fullName>
    </recommendedName>
</protein>
<evidence type="ECO:0008006" key="3">
    <source>
        <dbReference type="Google" id="ProtNLM"/>
    </source>
</evidence>
<dbReference type="Proteomes" id="UP001190700">
    <property type="component" value="Unassembled WGS sequence"/>
</dbReference>